<keyword evidence="4" id="KW-0418">Kinase</keyword>
<dbReference type="PROSITE" id="PS00107">
    <property type="entry name" value="PROTEIN_KINASE_ATP"/>
    <property type="match status" value="1"/>
</dbReference>
<reference evidence="6" key="2">
    <citation type="submission" date="2015-06" db="UniProtKB">
        <authorList>
            <consortium name="EnsemblProtists"/>
        </authorList>
    </citation>
    <scope>IDENTIFICATION</scope>
    <source>
        <strain evidence="6">Emoy2</strain>
    </source>
</reference>
<dbReference type="InterPro" id="IPR017441">
    <property type="entry name" value="Protein_kinase_ATP_BS"/>
</dbReference>
<dbReference type="InterPro" id="IPR008271">
    <property type="entry name" value="Ser/Thr_kinase_AS"/>
</dbReference>
<comment type="similarity">
    <text evidence="4">Belongs to the protein kinase superfamily.</text>
</comment>
<keyword evidence="7" id="KW-1185">Reference proteome</keyword>
<proteinExistence type="inferred from homology"/>
<dbReference type="Pfam" id="PF00069">
    <property type="entry name" value="Pkinase"/>
    <property type="match status" value="1"/>
</dbReference>
<dbReference type="GO" id="GO:0004674">
    <property type="term" value="F:protein serine/threonine kinase activity"/>
    <property type="evidence" value="ECO:0007669"/>
    <property type="project" value="UniProtKB-KW"/>
</dbReference>
<evidence type="ECO:0000256" key="1">
    <source>
        <dbReference type="ARBA" id="ARBA00022741"/>
    </source>
</evidence>
<keyword evidence="2 3" id="KW-0067">ATP-binding</keyword>
<protein>
    <recommendedName>
        <fullName evidence="5">Protein kinase domain-containing protein</fullName>
    </recommendedName>
</protein>
<dbReference type="Proteomes" id="UP000011713">
    <property type="component" value="Unassembled WGS sequence"/>
</dbReference>
<dbReference type="SUPFAM" id="SSF56112">
    <property type="entry name" value="Protein kinase-like (PK-like)"/>
    <property type="match status" value="1"/>
</dbReference>
<dbReference type="GO" id="GO:0005524">
    <property type="term" value="F:ATP binding"/>
    <property type="evidence" value="ECO:0007669"/>
    <property type="project" value="UniProtKB-UniRule"/>
</dbReference>
<dbReference type="STRING" id="559515.M4BJW9"/>
<dbReference type="AlphaFoldDB" id="M4BJW9"/>
<reference evidence="7" key="1">
    <citation type="journal article" date="2010" name="Science">
        <title>Signatures of adaptation to obligate biotrophy in the Hyaloperonospora arabidopsidis genome.</title>
        <authorList>
            <person name="Baxter L."/>
            <person name="Tripathy S."/>
            <person name="Ishaque N."/>
            <person name="Boot N."/>
            <person name="Cabral A."/>
            <person name="Kemen E."/>
            <person name="Thines M."/>
            <person name="Ah-Fong A."/>
            <person name="Anderson R."/>
            <person name="Badejoko W."/>
            <person name="Bittner-Eddy P."/>
            <person name="Boore J.L."/>
            <person name="Chibucos M.C."/>
            <person name="Coates M."/>
            <person name="Dehal P."/>
            <person name="Delehaunty K."/>
            <person name="Dong S."/>
            <person name="Downton P."/>
            <person name="Dumas B."/>
            <person name="Fabro G."/>
            <person name="Fronick C."/>
            <person name="Fuerstenberg S.I."/>
            <person name="Fulton L."/>
            <person name="Gaulin E."/>
            <person name="Govers F."/>
            <person name="Hughes L."/>
            <person name="Humphray S."/>
            <person name="Jiang R.H."/>
            <person name="Judelson H."/>
            <person name="Kamoun S."/>
            <person name="Kyung K."/>
            <person name="Meijer H."/>
            <person name="Minx P."/>
            <person name="Morris P."/>
            <person name="Nelson J."/>
            <person name="Phuntumart V."/>
            <person name="Qutob D."/>
            <person name="Rehmany A."/>
            <person name="Rougon-Cardoso A."/>
            <person name="Ryden P."/>
            <person name="Torto-Alalibo T."/>
            <person name="Studholme D."/>
            <person name="Wang Y."/>
            <person name="Win J."/>
            <person name="Wood J."/>
            <person name="Clifton S.W."/>
            <person name="Rogers J."/>
            <person name="Van den Ackerveken G."/>
            <person name="Jones J.D."/>
            <person name="McDowell J.M."/>
            <person name="Beynon J."/>
            <person name="Tyler B.M."/>
        </authorList>
    </citation>
    <scope>NUCLEOTIDE SEQUENCE [LARGE SCALE GENOMIC DNA]</scope>
    <source>
        <strain evidence="7">Emoy2</strain>
    </source>
</reference>
<feature type="domain" description="Protein kinase" evidence="5">
    <location>
        <begin position="90"/>
        <end position="369"/>
    </location>
</feature>
<evidence type="ECO:0000256" key="4">
    <source>
        <dbReference type="RuleBase" id="RU000304"/>
    </source>
</evidence>
<dbReference type="EMBL" id="JH598337">
    <property type="status" value="NOT_ANNOTATED_CDS"/>
    <property type="molecule type" value="Genomic_DNA"/>
</dbReference>
<evidence type="ECO:0000259" key="5">
    <source>
        <dbReference type="PROSITE" id="PS50011"/>
    </source>
</evidence>
<feature type="binding site" evidence="3">
    <location>
        <position position="120"/>
    </location>
    <ligand>
        <name>ATP</name>
        <dbReference type="ChEBI" id="CHEBI:30616"/>
    </ligand>
</feature>
<dbReference type="eggNOG" id="KOG0032">
    <property type="taxonomic scope" value="Eukaryota"/>
</dbReference>
<name>M4BJW9_HYAAE</name>
<dbReference type="SMART" id="SM00220">
    <property type="entry name" value="S_TKc"/>
    <property type="match status" value="1"/>
</dbReference>
<evidence type="ECO:0000313" key="6">
    <source>
        <dbReference type="EnsemblProtists" id="HpaP806701"/>
    </source>
</evidence>
<dbReference type="PANTHER" id="PTHR24347">
    <property type="entry name" value="SERINE/THREONINE-PROTEIN KINASE"/>
    <property type="match status" value="1"/>
</dbReference>
<dbReference type="PROSITE" id="PS50011">
    <property type="entry name" value="PROTEIN_KINASE_DOM"/>
    <property type="match status" value="1"/>
</dbReference>
<evidence type="ECO:0000256" key="2">
    <source>
        <dbReference type="ARBA" id="ARBA00022840"/>
    </source>
</evidence>
<keyword evidence="4" id="KW-0723">Serine/threonine-protein kinase</keyword>
<evidence type="ECO:0000313" key="7">
    <source>
        <dbReference type="Proteomes" id="UP000011713"/>
    </source>
</evidence>
<dbReference type="EnsemblProtists" id="HpaT806701">
    <property type="protein sequence ID" value="HpaP806701"/>
    <property type="gene ID" value="HpaG806701"/>
</dbReference>
<dbReference type="Gene3D" id="3.30.200.20">
    <property type="entry name" value="Phosphorylase Kinase, domain 1"/>
    <property type="match status" value="1"/>
</dbReference>
<dbReference type="InterPro" id="IPR000719">
    <property type="entry name" value="Prot_kinase_dom"/>
</dbReference>
<accession>M4BJW9</accession>
<dbReference type="FunFam" id="1.10.510.10:FF:000571">
    <property type="entry name" value="Maternal embryonic leucine zipper kinase"/>
    <property type="match status" value="1"/>
</dbReference>
<sequence length="400" mass="42994">MFRIIRPTSSVLKVSTTRCSFETRGQEQRGIRFLQSLSQLPSRGTSELKNVGTTSLSLAAIAGAAVLTIGLESQMESVAHTRAATMQSKWHLFDQIGSGAFGTVCLGMHEDSGEVAAVKKILVETSSASRSYMALEREISALNLVKALGGHKSIIDLRDVYVQGRNVYVVTELARGGELFEAIATRGSFSEAKTQDIARELTSALSFLHRHGLVHKDVKPENILFSKRAIDQKRTGSTSRRQESSTSLVKLVDFGSAGPAGAISSVEDIGTTAYLSPEVLSSGLCTSACDMWALGCVLYIMLCGTHPFDLDGMSSDHVVEHRIEVEPITFAFSAWNNVSPDAKDLVTKLLAKDPARRLTVDQMLQHPWIIGASTEAVAATASSHVPLPLLAGQPIPIVSA</sequence>
<evidence type="ECO:0000256" key="3">
    <source>
        <dbReference type="PROSITE-ProRule" id="PRU10141"/>
    </source>
</evidence>
<dbReference type="VEuPathDB" id="FungiDB:HpaG806701"/>
<dbReference type="OMA" id="SACDMWA"/>
<dbReference type="Gene3D" id="1.10.510.10">
    <property type="entry name" value="Transferase(Phosphotransferase) domain 1"/>
    <property type="match status" value="1"/>
</dbReference>
<dbReference type="PROSITE" id="PS00108">
    <property type="entry name" value="PROTEIN_KINASE_ST"/>
    <property type="match status" value="1"/>
</dbReference>
<organism evidence="6 7">
    <name type="scientific">Hyaloperonospora arabidopsidis (strain Emoy2)</name>
    <name type="common">Downy mildew agent</name>
    <name type="synonym">Peronospora arabidopsidis</name>
    <dbReference type="NCBI Taxonomy" id="559515"/>
    <lineage>
        <taxon>Eukaryota</taxon>
        <taxon>Sar</taxon>
        <taxon>Stramenopiles</taxon>
        <taxon>Oomycota</taxon>
        <taxon>Peronosporomycetes</taxon>
        <taxon>Peronosporales</taxon>
        <taxon>Peronosporaceae</taxon>
        <taxon>Hyaloperonospora</taxon>
    </lineage>
</organism>
<dbReference type="InParanoid" id="M4BJW9"/>
<dbReference type="HOGENOM" id="CLU_000288_63_0_1"/>
<dbReference type="InterPro" id="IPR011009">
    <property type="entry name" value="Kinase-like_dom_sf"/>
</dbReference>
<keyword evidence="1 3" id="KW-0547">Nucleotide-binding</keyword>
<keyword evidence="4" id="KW-0808">Transferase</keyword>